<evidence type="ECO:0000256" key="3">
    <source>
        <dbReference type="ARBA" id="ARBA00022729"/>
    </source>
</evidence>
<dbReference type="NCBIfam" id="TIGR01409">
    <property type="entry name" value="TAT_signal_seq"/>
    <property type="match status" value="1"/>
</dbReference>
<protein>
    <submittedName>
        <fullName evidence="8">Anaerobic dehydrogenase, typically selenocysteine-containing</fullName>
    </submittedName>
</protein>
<dbReference type="Pfam" id="PF00384">
    <property type="entry name" value="Molybdopterin"/>
    <property type="match status" value="1"/>
</dbReference>
<dbReference type="eggNOG" id="COG0243">
    <property type="taxonomic scope" value="Bacteria"/>
</dbReference>
<dbReference type="Pfam" id="PF10518">
    <property type="entry name" value="TAT_signal"/>
    <property type="match status" value="1"/>
</dbReference>
<evidence type="ECO:0000256" key="6">
    <source>
        <dbReference type="ARBA" id="ARBA00023014"/>
    </source>
</evidence>
<dbReference type="SMART" id="SM00926">
    <property type="entry name" value="Molybdop_Fe4S4"/>
    <property type="match status" value="1"/>
</dbReference>
<dbReference type="GO" id="GO:0016491">
    <property type="term" value="F:oxidoreductase activity"/>
    <property type="evidence" value="ECO:0007669"/>
    <property type="project" value="UniProtKB-KW"/>
</dbReference>
<dbReference type="PROSITE" id="PS51318">
    <property type="entry name" value="TAT"/>
    <property type="match status" value="1"/>
</dbReference>
<dbReference type="HOGENOM" id="CLU_000422_13_3_11"/>
<dbReference type="Gene3D" id="3.40.50.740">
    <property type="match status" value="1"/>
</dbReference>
<reference evidence="8 9" key="1">
    <citation type="journal article" date="2009" name="Stand. Genomic Sci.">
        <title>Complete genome sequence of Slackia heliotrinireducens type strain (RHS 1).</title>
        <authorList>
            <person name="Pukall R."/>
            <person name="Lapidus A."/>
            <person name="Nolan M."/>
            <person name="Copeland A."/>
            <person name="Glavina Del Rio T."/>
            <person name="Lucas S."/>
            <person name="Chen F."/>
            <person name="Tice H."/>
            <person name="Cheng J.F."/>
            <person name="Chertkov O."/>
            <person name="Bruce D."/>
            <person name="Goodwin L."/>
            <person name="Kuske C."/>
            <person name="Brettin T."/>
            <person name="Detter J.C."/>
            <person name="Han C."/>
            <person name="Pitluck S."/>
            <person name="Pati A."/>
            <person name="Mavrommatis K."/>
            <person name="Ivanova N."/>
            <person name="Ovchinnikova G."/>
            <person name="Chen A."/>
            <person name="Palaniappan K."/>
            <person name="Schneider S."/>
            <person name="Rohde M."/>
            <person name="Chain P."/>
            <person name="D'haeseleer P."/>
            <person name="Goker M."/>
            <person name="Bristow J."/>
            <person name="Eisen J.A."/>
            <person name="Markowitz V."/>
            <person name="Kyrpides N.C."/>
            <person name="Klenk H.P."/>
            <person name="Hugenholtz P."/>
        </authorList>
    </citation>
    <scope>NUCLEOTIDE SEQUENCE [LARGE SCALE GENOMIC DNA]</scope>
    <source>
        <strain evidence="9">ATCC 29202 / DSM 20476 / NCTC 11029 / RHS 1</strain>
    </source>
</reference>
<dbReference type="EMBL" id="CP001684">
    <property type="protein sequence ID" value="ACV22811.1"/>
    <property type="molecule type" value="Genomic_DNA"/>
</dbReference>
<keyword evidence="9" id="KW-1185">Reference proteome</keyword>
<dbReference type="KEGG" id="shi:Shel_17920"/>
<evidence type="ECO:0000313" key="8">
    <source>
        <dbReference type="EMBL" id="ACV22811.1"/>
    </source>
</evidence>
<dbReference type="Gene3D" id="3.40.50.12440">
    <property type="match status" value="2"/>
</dbReference>
<dbReference type="Proteomes" id="UP000002026">
    <property type="component" value="Chromosome"/>
</dbReference>
<organism evidence="8 9">
    <name type="scientific">Slackia heliotrinireducens (strain ATCC 29202 / DSM 20476 / NCTC 11029 / RHS 1)</name>
    <name type="common">Peptococcus heliotrinreducens</name>
    <dbReference type="NCBI Taxonomy" id="471855"/>
    <lineage>
        <taxon>Bacteria</taxon>
        <taxon>Bacillati</taxon>
        <taxon>Actinomycetota</taxon>
        <taxon>Coriobacteriia</taxon>
        <taxon>Eggerthellales</taxon>
        <taxon>Eggerthellaceae</taxon>
        <taxon>Slackia</taxon>
    </lineage>
</organism>
<dbReference type="InterPro" id="IPR050612">
    <property type="entry name" value="Prok_Mopterin_Oxidored"/>
</dbReference>
<evidence type="ECO:0000313" key="9">
    <source>
        <dbReference type="Proteomes" id="UP000002026"/>
    </source>
</evidence>
<dbReference type="PANTHER" id="PTHR43742">
    <property type="entry name" value="TRIMETHYLAMINE-N-OXIDE REDUCTASE"/>
    <property type="match status" value="1"/>
</dbReference>
<dbReference type="Pfam" id="PF01568">
    <property type="entry name" value="Molydop_binding"/>
    <property type="match status" value="1"/>
</dbReference>
<dbReference type="Gene3D" id="3.40.228.10">
    <property type="entry name" value="Dimethylsulfoxide Reductase, domain 2"/>
    <property type="match status" value="1"/>
</dbReference>
<dbReference type="GO" id="GO:0051536">
    <property type="term" value="F:iron-sulfur cluster binding"/>
    <property type="evidence" value="ECO:0007669"/>
    <property type="project" value="UniProtKB-KW"/>
</dbReference>
<keyword evidence="4" id="KW-0560">Oxidoreductase</keyword>
<feature type="domain" description="4Fe-4S Mo/W bis-MGD-type" evidence="7">
    <location>
        <begin position="62"/>
        <end position="119"/>
    </location>
</feature>
<sequence>MSELLKRDGLSRRTFLKGSLAAGAAAGATYLTACAPQSQGETAEETAASEQEHVMTPEEAGEQLFPGVCRGNCYGGCFLNVHVRDGKVVKTSARDLPDTQWNRICSKGLSHVYRVYDPERVKYPMKRVEGTERGAGEWEQITWDEAFDLIAEKFTGYADEFGPESVAYWYGSGNDSFVNTIQPFMNMIGASQVNQTLDNAIFYASQKTVGVGMNFNGNEMTDLVNAKTIVIWGSNPAVSQMQGMHFFMDAKEAGAKLICIDPVYSASAAKCDQWVPIKPGTDGLLAIAIMNTIIEKGWHDIDFLKAHTVAPFLVKEDGKYLRLSDLGQAEAGSETDAIVVTDGNGTFDVPENIADPAIEGTFDANGIAVTCAYMLLLERLAQYPVDQAVQMCEVPLETIEQLAEDLAVNTPSTIYMILGLDHYVNGFYNMYDILCIAALTGCAGTPGSYYGSSECLHMFYANPNAQLAVSPDAIGTKYVLPAPRMNEIFEAGEFLGNPFTLKALWSFRANIIGNMTEASYTKSWLDKVEFLVASETIMNDTARNADLVLPVAHWFEQEDFGATYPQNVYIEYQAKAIDPLYESKSDFDCIKGIADRMGLGEYFDFTPAEFFDDHVVNDLAASMGISAAALQETGAVRGLPGSAEEPFVHGAGFAFPTATGRIQFYEENPAPNMNFGQTPDLSNETLPYWESPNELPGFDDNENAGKFPFQILSDHQKLRTHTQWANVAASKEIDPEPTAKMHPDTAAERGVAEGDYIRVFNDRGSMTVLAHISEGVRPGILLCSRGWDSRSFKEGSFQSLLNHKVSEICVTQAFFDAAGDFEKVEA</sequence>
<name>C7N7C6_SLAHD</name>
<dbReference type="STRING" id="471855.Shel_17920"/>
<comment type="similarity">
    <text evidence="1">Belongs to the prokaryotic molybdopterin-containing oxidoreductase family.</text>
</comment>
<dbReference type="InterPro" id="IPR006963">
    <property type="entry name" value="Mopterin_OxRdtase_4Fe-4S_dom"/>
</dbReference>
<dbReference type="PROSITE" id="PS51669">
    <property type="entry name" value="4FE4S_MOW_BIS_MGD"/>
    <property type="match status" value="1"/>
</dbReference>
<dbReference type="PANTHER" id="PTHR43742:SF6">
    <property type="entry name" value="OXIDOREDUCTASE YYAE-RELATED"/>
    <property type="match status" value="1"/>
</dbReference>
<dbReference type="RefSeq" id="WP_012798913.1">
    <property type="nucleotide sequence ID" value="NC_013165.1"/>
</dbReference>
<gene>
    <name evidence="8" type="ordered locus">Shel_17920</name>
</gene>
<evidence type="ECO:0000256" key="2">
    <source>
        <dbReference type="ARBA" id="ARBA00022723"/>
    </source>
</evidence>
<dbReference type="InterPro" id="IPR006656">
    <property type="entry name" value="Mopterin_OxRdtase"/>
</dbReference>
<accession>C7N7C6</accession>
<evidence type="ECO:0000259" key="7">
    <source>
        <dbReference type="PROSITE" id="PS51669"/>
    </source>
</evidence>
<dbReference type="GO" id="GO:0043546">
    <property type="term" value="F:molybdopterin cofactor binding"/>
    <property type="evidence" value="ECO:0007669"/>
    <property type="project" value="InterPro"/>
</dbReference>
<evidence type="ECO:0000256" key="5">
    <source>
        <dbReference type="ARBA" id="ARBA00023004"/>
    </source>
</evidence>
<evidence type="ECO:0000256" key="4">
    <source>
        <dbReference type="ARBA" id="ARBA00023002"/>
    </source>
</evidence>
<dbReference type="SUPFAM" id="SSF50692">
    <property type="entry name" value="ADC-like"/>
    <property type="match status" value="1"/>
</dbReference>
<dbReference type="AlphaFoldDB" id="C7N7C6"/>
<dbReference type="InterPro" id="IPR006657">
    <property type="entry name" value="MoPterin_dinucl-bd_dom"/>
</dbReference>
<dbReference type="Pfam" id="PF04879">
    <property type="entry name" value="Molybdop_Fe4S4"/>
    <property type="match status" value="1"/>
</dbReference>
<keyword evidence="2" id="KW-0479">Metal-binding</keyword>
<dbReference type="GO" id="GO:0046872">
    <property type="term" value="F:metal ion binding"/>
    <property type="evidence" value="ECO:0007669"/>
    <property type="project" value="UniProtKB-KW"/>
</dbReference>
<dbReference type="InterPro" id="IPR009010">
    <property type="entry name" value="Asp_de-COase-like_dom_sf"/>
</dbReference>
<dbReference type="InterPro" id="IPR019546">
    <property type="entry name" value="TAT_signal_bac_arc"/>
</dbReference>
<dbReference type="SUPFAM" id="SSF53706">
    <property type="entry name" value="Formate dehydrogenase/DMSO reductase, domains 1-3"/>
    <property type="match status" value="1"/>
</dbReference>
<keyword evidence="3" id="KW-0732">Signal</keyword>
<keyword evidence="6" id="KW-0411">Iron-sulfur</keyword>
<evidence type="ECO:0000256" key="1">
    <source>
        <dbReference type="ARBA" id="ARBA00010312"/>
    </source>
</evidence>
<keyword evidence="5" id="KW-0408">Iron</keyword>
<proteinExistence type="inferred from homology"/>
<dbReference type="InterPro" id="IPR006311">
    <property type="entry name" value="TAT_signal"/>
</dbReference>